<dbReference type="eggNOG" id="COG3903">
    <property type="taxonomic scope" value="Bacteria"/>
</dbReference>
<reference evidence="2 3" key="1">
    <citation type="journal article" date="2011" name="Stand. Genomic Sci.">
        <title>Non-contiguous finished genome sequence and contextual data of the filamentous soil bacterium Ktedonobacter racemifer type strain (SOSP1-21).</title>
        <authorList>
            <person name="Chang Y.J."/>
            <person name="Land M."/>
            <person name="Hauser L."/>
            <person name="Chertkov O."/>
            <person name="Del Rio T.G."/>
            <person name="Nolan M."/>
            <person name="Copeland A."/>
            <person name="Tice H."/>
            <person name="Cheng J.F."/>
            <person name="Lucas S."/>
            <person name="Han C."/>
            <person name="Goodwin L."/>
            <person name="Pitluck S."/>
            <person name="Ivanova N."/>
            <person name="Ovchinikova G."/>
            <person name="Pati A."/>
            <person name="Chen A."/>
            <person name="Palaniappan K."/>
            <person name="Mavromatis K."/>
            <person name="Liolios K."/>
            <person name="Brettin T."/>
            <person name="Fiebig A."/>
            <person name="Rohde M."/>
            <person name="Abt B."/>
            <person name="Goker M."/>
            <person name="Detter J.C."/>
            <person name="Woyke T."/>
            <person name="Bristow J."/>
            <person name="Eisen J.A."/>
            <person name="Markowitz V."/>
            <person name="Hugenholtz P."/>
            <person name="Kyrpides N.C."/>
            <person name="Klenk H.P."/>
            <person name="Lapidus A."/>
        </authorList>
    </citation>
    <scope>NUCLEOTIDE SEQUENCE [LARGE SCALE GENOMIC DNA]</scope>
    <source>
        <strain evidence="3">DSM 44963</strain>
    </source>
</reference>
<organism evidence="2 3">
    <name type="scientific">Ktedonobacter racemifer DSM 44963</name>
    <dbReference type="NCBI Taxonomy" id="485913"/>
    <lineage>
        <taxon>Bacteria</taxon>
        <taxon>Bacillati</taxon>
        <taxon>Chloroflexota</taxon>
        <taxon>Ktedonobacteria</taxon>
        <taxon>Ktedonobacterales</taxon>
        <taxon>Ktedonobacteraceae</taxon>
        <taxon>Ktedonobacter</taxon>
    </lineage>
</organism>
<dbReference type="RefSeq" id="WP_007907576.1">
    <property type="nucleotide sequence ID" value="NZ_ADVG01000001.1"/>
</dbReference>
<dbReference type="PANTHER" id="PTHR47691:SF3">
    <property type="entry name" value="HTH-TYPE TRANSCRIPTIONAL REGULATOR RV0890C-RELATED"/>
    <property type="match status" value="1"/>
</dbReference>
<dbReference type="InterPro" id="IPR027417">
    <property type="entry name" value="P-loop_NTPase"/>
</dbReference>
<dbReference type="InParanoid" id="D6TEE5"/>
<dbReference type="Pfam" id="PF13424">
    <property type="entry name" value="TPR_12"/>
    <property type="match status" value="1"/>
</dbReference>
<dbReference type="SMART" id="SM00530">
    <property type="entry name" value="HTH_XRE"/>
    <property type="match status" value="1"/>
</dbReference>
<dbReference type="SUPFAM" id="SSF52540">
    <property type="entry name" value="P-loop containing nucleoside triphosphate hydrolases"/>
    <property type="match status" value="1"/>
</dbReference>
<feature type="domain" description="HTH cro/C1-type" evidence="1">
    <location>
        <begin position="13"/>
        <end position="67"/>
    </location>
</feature>
<evidence type="ECO:0000313" key="2">
    <source>
        <dbReference type="EMBL" id="EFH90318.1"/>
    </source>
</evidence>
<dbReference type="Proteomes" id="UP000004508">
    <property type="component" value="Unassembled WGS sequence"/>
</dbReference>
<dbReference type="InterPro" id="IPR002182">
    <property type="entry name" value="NB-ARC"/>
</dbReference>
<dbReference type="SMART" id="SM00028">
    <property type="entry name" value="TPR"/>
    <property type="match status" value="7"/>
</dbReference>
<dbReference type="Gene3D" id="3.40.50.300">
    <property type="entry name" value="P-loop containing nucleotide triphosphate hydrolases"/>
    <property type="match status" value="1"/>
</dbReference>
<name>D6TEE5_KTERA</name>
<accession>D6TEE5</accession>
<dbReference type="Gene3D" id="1.10.260.40">
    <property type="entry name" value="lambda repressor-like DNA-binding domains"/>
    <property type="match status" value="1"/>
</dbReference>
<protein>
    <submittedName>
        <fullName evidence="2">Transcriptional regulator, XRE family</fullName>
    </submittedName>
</protein>
<dbReference type="CDD" id="cd00093">
    <property type="entry name" value="HTH_XRE"/>
    <property type="match status" value="1"/>
</dbReference>
<dbReference type="SUPFAM" id="SSF47413">
    <property type="entry name" value="lambda repressor-like DNA-binding domains"/>
    <property type="match status" value="1"/>
</dbReference>
<dbReference type="PRINTS" id="PR00364">
    <property type="entry name" value="DISEASERSIST"/>
</dbReference>
<dbReference type="PROSITE" id="PS50943">
    <property type="entry name" value="HTH_CROC1"/>
    <property type="match status" value="1"/>
</dbReference>
<sequence>MKQQPISHRRERLRDARLRRHWSQQDVADQLNVTVVTISRWEQGVTTPSFYFLRQLCALFELSATELDLDPHKETTSLDISVDQTPFLLDPVLPSFQQEQHQLIGRQKEIQHIAECLCSLQGGTYALTGLPGVGKTALTIALAHHPQVRQHFRDGILWVGLGPTPRVIDSLSRWGSLLGLNASEVQTLTTADAWAKYLHQRIGNRRLLLILDDAWDLAEAVIFHLGGSQCTHLLTTRFPSLAYAFAREQVTILHELTETDSLALLHQLVPQAFEEHLPELRVLAQTVGGLPLALLLLGHTLQVQALSGPPRRLSQALHELNQNMYARLQMAEPLPSWKEIPGYTAGSSISLQLAIAMSVRQLPDAVQEALRALAVFPPKPYSFSEVAALAVCNTSVQILDTLIDSGLIEPYAAGRYQIHQTIADYARLQASDPAVENRLVTFFLHFVCTHQEDTQALEQELYIITQVFQLAFLRHLYEPFLQGMLALLPFLECQRLYGLADTLLTQGREAALALDDQLSLAHIWLARGKMAELRGAFLQAQQAFVEGLELVRQLGQQELLAHFLVSLGGTLVDTETAAQAERCLVEGLQVIEELDDNAPRCLVFQYLGELADNMGEMKKATVLYQQGLALARQTQNWKIASALLQDLGTVEVRRGVYQEAERLYQEGLAYAKQQHDQQRQSALFMCLGMLAWHQHQEQKAVELSLESLRLAREIDQQMRISSVLQNLGMMMREQHQLLQAEAYLQESLALARHIGHRWLIIETLGEWGKLQLKQDNFAQAKATFDEMHEQAQEMNGPLLIALALFGLAQMAEHEGAREQALAYIQTSKTILDELHNRVLYQEIEDWCTSVLLSPEGTNS</sequence>
<dbReference type="eggNOG" id="COG0457">
    <property type="taxonomic scope" value="Bacteria"/>
</dbReference>
<evidence type="ECO:0000259" key="1">
    <source>
        <dbReference type="PROSITE" id="PS50943"/>
    </source>
</evidence>
<keyword evidence="3" id="KW-1185">Reference proteome</keyword>
<dbReference type="GO" id="GO:0003677">
    <property type="term" value="F:DNA binding"/>
    <property type="evidence" value="ECO:0007669"/>
    <property type="project" value="InterPro"/>
</dbReference>
<dbReference type="EMBL" id="ADVG01000001">
    <property type="protein sequence ID" value="EFH90318.1"/>
    <property type="molecule type" value="Genomic_DNA"/>
</dbReference>
<dbReference type="Pfam" id="PF01381">
    <property type="entry name" value="HTH_3"/>
    <property type="match status" value="1"/>
</dbReference>
<dbReference type="PANTHER" id="PTHR47691">
    <property type="entry name" value="REGULATOR-RELATED"/>
    <property type="match status" value="1"/>
</dbReference>
<dbReference type="SUPFAM" id="SSF48452">
    <property type="entry name" value="TPR-like"/>
    <property type="match status" value="2"/>
</dbReference>
<dbReference type="InterPro" id="IPR010982">
    <property type="entry name" value="Lambda_DNA-bd_dom_sf"/>
</dbReference>
<dbReference type="Gene3D" id="1.25.40.10">
    <property type="entry name" value="Tetratricopeptide repeat domain"/>
    <property type="match status" value="2"/>
</dbReference>
<dbReference type="Pfam" id="PF00931">
    <property type="entry name" value="NB-ARC"/>
    <property type="match status" value="1"/>
</dbReference>
<comment type="caution">
    <text evidence="2">The sequence shown here is derived from an EMBL/GenBank/DDBJ whole genome shotgun (WGS) entry which is preliminary data.</text>
</comment>
<dbReference type="GO" id="GO:0043531">
    <property type="term" value="F:ADP binding"/>
    <property type="evidence" value="ECO:0007669"/>
    <property type="project" value="InterPro"/>
</dbReference>
<dbReference type="InterPro" id="IPR011990">
    <property type="entry name" value="TPR-like_helical_dom_sf"/>
</dbReference>
<dbReference type="STRING" id="485913.Krac_11936"/>
<dbReference type="InterPro" id="IPR019734">
    <property type="entry name" value="TPR_rpt"/>
</dbReference>
<dbReference type="OrthoDB" id="5621943at2"/>
<dbReference type="InterPro" id="IPR001387">
    <property type="entry name" value="Cro/C1-type_HTH"/>
</dbReference>
<gene>
    <name evidence="2" type="ORF">Krac_11936</name>
</gene>
<dbReference type="AlphaFoldDB" id="D6TEE5"/>
<evidence type="ECO:0000313" key="3">
    <source>
        <dbReference type="Proteomes" id="UP000004508"/>
    </source>
</evidence>
<proteinExistence type="predicted"/>